<evidence type="ECO:0000313" key="2">
    <source>
        <dbReference type="EMBL" id="KAI7749507.1"/>
    </source>
</evidence>
<accession>A0AAD5CX31</accession>
<organism evidence="2 3">
    <name type="scientific">Ambrosia artemisiifolia</name>
    <name type="common">Common ragweed</name>
    <dbReference type="NCBI Taxonomy" id="4212"/>
    <lineage>
        <taxon>Eukaryota</taxon>
        <taxon>Viridiplantae</taxon>
        <taxon>Streptophyta</taxon>
        <taxon>Embryophyta</taxon>
        <taxon>Tracheophyta</taxon>
        <taxon>Spermatophyta</taxon>
        <taxon>Magnoliopsida</taxon>
        <taxon>eudicotyledons</taxon>
        <taxon>Gunneridae</taxon>
        <taxon>Pentapetalae</taxon>
        <taxon>asterids</taxon>
        <taxon>campanulids</taxon>
        <taxon>Asterales</taxon>
        <taxon>Asteraceae</taxon>
        <taxon>Asteroideae</taxon>
        <taxon>Heliantheae alliance</taxon>
        <taxon>Heliantheae</taxon>
        <taxon>Ambrosia</taxon>
    </lineage>
</organism>
<dbReference type="GO" id="GO:0004843">
    <property type="term" value="F:cysteine-type deubiquitinase activity"/>
    <property type="evidence" value="ECO:0007669"/>
    <property type="project" value="InterPro"/>
</dbReference>
<dbReference type="GO" id="GO:0071108">
    <property type="term" value="P:protein K48-linked deubiquitination"/>
    <property type="evidence" value="ECO:0007669"/>
    <property type="project" value="TreeGrafter"/>
</dbReference>
<dbReference type="PANTHER" id="PTHR18063">
    <property type="entry name" value="NF-E2 INDUCIBLE PROTEIN"/>
    <property type="match status" value="1"/>
</dbReference>
<feature type="domain" description="MINDY deubiquitinase" evidence="1">
    <location>
        <begin position="21"/>
        <end position="331"/>
    </location>
</feature>
<dbReference type="InterPro" id="IPR033979">
    <property type="entry name" value="MINDY_domain"/>
</dbReference>
<protein>
    <recommendedName>
        <fullName evidence="1">MINDY deubiquitinase domain-containing protein</fullName>
    </recommendedName>
</protein>
<keyword evidence="3" id="KW-1185">Reference proteome</keyword>
<dbReference type="PANTHER" id="PTHR18063:SF6">
    <property type="entry name" value="UBIQUITIN CARBOXYL-TERMINAL HYDROLASE"/>
    <property type="match status" value="1"/>
</dbReference>
<sequence>MASTSKELLKWEEKQKEKETVYVTRTIDFFGRPTPIILQIRNGPCPLIAVCNILSLRNKLGLSVDETHVTEARLLTLVADSLINSLDIIKPENVKTVPAAIDMLPVLTEPLGVTKGSAIFDILNITLYHGWLVDPEDSETSDAFGSKSYDTLMGDLGALQISNMEAACMLNYEECDPLIGLEQPKTEGDYSGSRIRHDGDWITFEPNPFIEGECSSSRTGYNDKRVTFDFDETTSDEGEVGLTAREGELIRKYLEDHKTQLTVYGLHCLRHGLEDGEICMLFRNNHFSTLFKFQGALYTLVTDASFRYKPGFVWEKLSRVDGNNEFVNSNFKIYVPEIEDCTWDEESLKRMNDAYLDRVEYREAEASTSASANKNISSDDMSLAKVLDMIAEKRESQHVSPADFPTGFIVGPEEQAAAAQETAQEVIKEDIKTNGEVQNDVNRQFWSLFE</sequence>
<name>A0AAD5CX31_AMBAR</name>
<gene>
    <name evidence="2" type="ORF">M8C21_001872</name>
</gene>
<evidence type="ECO:0000259" key="1">
    <source>
        <dbReference type="Pfam" id="PF04424"/>
    </source>
</evidence>
<evidence type="ECO:0000313" key="3">
    <source>
        <dbReference type="Proteomes" id="UP001206925"/>
    </source>
</evidence>
<dbReference type="GO" id="GO:0005829">
    <property type="term" value="C:cytosol"/>
    <property type="evidence" value="ECO:0007669"/>
    <property type="project" value="TreeGrafter"/>
</dbReference>
<dbReference type="GO" id="GO:0071944">
    <property type="term" value="C:cell periphery"/>
    <property type="evidence" value="ECO:0007669"/>
    <property type="project" value="TreeGrafter"/>
</dbReference>
<dbReference type="InterPro" id="IPR007518">
    <property type="entry name" value="MINDY"/>
</dbReference>
<dbReference type="AlphaFoldDB" id="A0AAD5CX31"/>
<proteinExistence type="predicted"/>
<dbReference type="GO" id="GO:1990380">
    <property type="term" value="F:K48-linked deubiquitinase activity"/>
    <property type="evidence" value="ECO:0007669"/>
    <property type="project" value="InterPro"/>
</dbReference>
<dbReference type="Pfam" id="PF04424">
    <property type="entry name" value="MINDY_DUB"/>
    <property type="match status" value="1"/>
</dbReference>
<dbReference type="GO" id="GO:0016807">
    <property type="term" value="F:cysteine-type carboxypeptidase activity"/>
    <property type="evidence" value="ECO:0007669"/>
    <property type="project" value="TreeGrafter"/>
</dbReference>
<comment type="caution">
    <text evidence="2">The sequence shown here is derived from an EMBL/GenBank/DDBJ whole genome shotgun (WGS) entry which is preliminary data.</text>
</comment>
<reference evidence="2" key="1">
    <citation type="submission" date="2022-06" db="EMBL/GenBank/DDBJ databases">
        <title>Uncovering the hologenomic basis of an extraordinary plant invasion.</title>
        <authorList>
            <person name="Bieker V.C."/>
            <person name="Martin M.D."/>
            <person name="Gilbert T."/>
            <person name="Hodgins K."/>
            <person name="Battlay P."/>
            <person name="Petersen B."/>
            <person name="Wilson J."/>
        </authorList>
    </citation>
    <scope>NUCLEOTIDE SEQUENCE</scope>
    <source>
        <strain evidence="2">AA19_3_7</strain>
        <tissue evidence="2">Leaf</tissue>
    </source>
</reference>
<dbReference type="Proteomes" id="UP001206925">
    <property type="component" value="Unassembled WGS sequence"/>
</dbReference>
<dbReference type="EMBL" id="JAMZMK010006348">
    <property type="protein sequence ID" value="KAI7749507.1"/>
    <property type="molecule type" value="Genomic_DNA"/>
</dbReference>